<gene>
    <name evidence="1" type="ORF">RPERSI_LOCUS15722</name>
</gene>
<proteinExistence type="predicted"/>
<reference evidence="1" key="1">
    <citation type="submission" date="2021-06" db="EMBL/GenBank/DDBJ databases">
        <authorList>
            <person name="Kallberg Y."/>
            <person name="Tangrot J."/>
            <person name="Rosling A."/>
        </authorList>
    </citation>
    <scope>NUCLEOTIDE SEQUENCE</scope>
    <source>
        <strain evidence="1">MA461A</strain>
    </source>
</reference>
<sequence length="210" mass="24311">DSDVPTSYFGLDPGAMKTKTPFNITKLPHNSTLISFIASHETEFRKNFVPSLMEHIPVASFGGVSHNTDWNTHPDCENLDFFESKNCVLSKYPFYLAIENCQEKDYSTEKFWIAFDLGIVPIIWGAPNTRSYLPHPKSAIFIEDFQDTKALADYLKYLAKNETAYMEYHKWRTMKLSDGFKMKSYMSYLNFECNVCREVARLKIVEGYNT</sequence>
<keyword evidence="2" id="KW-1185">Reference proteome</keyword>
<accession>A0ACA9QUV1</accession>
<evidence type="ECO:0000313" key="2">
    <source>
        <dbReference type="Proteomes" id="UP000789920"/>
    </source>
</evidence>
<feature type="non-terminal residue" evidence="1">
    <location>
        <position position="1"/>
    </location>
</feature>
<organism evidence="1 2">
    <name type="scientific">Racocetra persica</name>
    <dbReference type="NCBI Taxonomy" id="160502"/>
    <lineage>
        <taxon>Eukaryota</taxon>
        <taxon>Fungi</taxon>
        <taxon>Fungi incertae sedis</taxon>
        <taxon>Mucoromycota</taxon>
        <taxon>Glomeromycotina</taxon>
        <taxon>Glomeromycetes</taxon>
        <taxon>Diversisporales</taxon>
        <taxon>Gigasporaceae</taxon>
        <taxon>Racocetra</taxon>
    </lineage>
</organism>
<comment type="caution">
    <text evidence="1">The sequence shown here is derived from an EMBL/GenBank/DDBJ whole genome shotgun (WGS) entry which is preliminary data.</text>
</comment>
<dbReference type="EMBL" id="CAJVQC010038057">
    <property type="protein sequence ID" value="CAG8765298.1"/>
    <property type="molecule type" value="Genomic_DNA"/>
</dbReference>
<protein>
    <submittedName>
        <fullName evidence="1">25291_t:CDS:1</fullName>
    </submittedName>
</protein>
<name>A0ACA9QUV1_9GLOM</name>
<evidence type="ECO:0000313" key="1">
    <source>
        <dbReference type="EMBL" id="CAG8765298.1"/>
    </source>
</evidence>
<dbReference type="Proteomes" id="UP000789920">
    <property type="component" value="Unassembled WGS sequence"/>
</dbReference>